<reference evidence="1" key="1">
    <citation type="journal article" date="2017" name="Nature">
        <title>The sunflower genome provides insights into oil metabolism, flowering and Asterid evolution.</title>
        <authorList>
            <person name="Badouin H."/>
            <person name="Gouzy J."/>
            <person name="Grassa C.J."/>
            <person name="Murat F."/>
            <person name="Staton S.E."/>
            <person name="Cottret L."/>
            <person name="Lelandais-Briere C."/>
            <person name="Owens G.L."/>
            <person name="Carrere S."/>
            <person name="Mayjonade B."/>
            <person name="Legrand L."/>
            <person name="Gill N."/>
            <person name="Kane N.C."/>
            <person name="Bowers J.E."/>
            <person name="Hubner S."/>
            <person name="Bellec A."/>
            <person name="Berard A."/>
            <person name="Berges H."/>
            <person name="Blanchet N."/>
            <person name="Boniface M.C."/>
            <person name="Brunel D."/>
            <person name="Catrice O."/>
            <person name="Chaidir N."/>
            <person name="Claudel C."/>
            <person name="Donnadieu C."/>
            <person name="Faraut T."/>
            <person name="Fievet G."/>
            <person name="Helmstetter N."/>
            <person name="King M."/>
            <person name="Knapp S.J."/>
            <person name="Lai Z."/>
            <person name="Le Paslier M.C."/>
            <person name="Lippi Y."/>
            <person name="Lorenzon L."/>
            <person name="Mandel J.R."/>
            <person name="Marage G."/>
            <person name="Marchand G."/>
            <person name="Marquand E."/>
            <person name="Bret-Mestries E."/>
            <person name="Morien E."/>
            <person name="Nambeesan S."/>
            <person name="Nguyen T."/>
            <person name="Pegot-Espagnet P."/>
            <person name="Pouilly N."/>
            <person name="Raftis F."/>
            <person name="Sallet E."/>
            <person name="Schiex T."/>
            <person name="Thomas J."/>
            <person name="Vandecasteele C."/>
            <person name="Vares D."/>
            <person name="Vear F."/>
            <person name="Vautrin S."/>
            <person name="Crespi M."/>
            <person name="Mangin B."/>
            <person name="Burke J.M."/>
            <person name="Salse J."/>
            <person name="Munos S."/>
            <person name="Vincourt P."/>
            <person name="Rieseberg L.H."/>
            <person name="Langlade N.B."/>
        </authorList>
    </citation>
    <scope>NUCLEOTIDE SEQUENCE</scope>
    <source>
        <tissue evidence="1">Leaves</tissue>
    </source>
</reference>
<gene>
    <name evidence="1" type="ORF">HanXRQr2_Chr12g0551651</name>
</gene>
<protein>
    <submittedName>
        <fullName evidence="1">Uncharacterized protein</fullName>
    </submittedName>
</protein>
<dbReference type="Proteomes" id="UP000215914">
    <property type="component" value="Unassembled WGS sequence"/>
</dbReference>
<dbReference type="Gramene" id="mRNA:HanXRQr2_Chr12g0551651">
    <property type="protein sequence ID" value="CDS:HanXRQr2_Chr12g0551651.1"/>
    <property type="gene ID" value="HanXRQr2_Chr12g0551651"/>
</dbReference>
<proteinExistence type="predicted"/>
<comment type="caution">
    <text evidence="1">The sequence shown here is derived from an EMBL/GenBank/DDBJ whole genome shotgun (WGS) entry which is preliminary data.</text>
</comment>
<dbReference type="AlphaFoldDB" id="A0A9K3HI48"/>
<reference evidence="1" key="2">
    <citation type="submission" date="2020-06" db="EMBL/GenBank/DDBJ databases">
        <title>Helianthus annuus Genome sequencing and assembly Release 2.</title>
        <authorList>
            <person name="Gouzy J."/>
            <person name="Langlade N."/>
            <person name="Munos S."/>
        </authorList>
    </citation>
    <scope>NUCLEOTIDE SEQUENCE</scope>
    <source>
        <tissue evidence="1">Leaves</tissue>
    </source>
</reference>
<dbReference type="EMBL" id="MNCJ02000327">
    <property type="protein sequence ID" value="KAF5778786.1"/>
    <property type="molecule type" value="Genomic_DNA"/>
</dbReference>
<name>A0A9K3HI48_HELAN</name>
<keyword evidence="2" id="KW-1185">Reference proteome</keyword>
<evidence type="ECO:0000313" key="1">
    <source>
        <dbReference type="EMBL" id="KAF5778786.1"/>
    </source>
</evidence>
<organism evidence="1 2">
    <name type="scientific">Helianthus annuus</name>
    <name type="common">Common sunflower</name>
    <dbReference type="NCBI Taxonomy" id="4232"/>
    <lineage>
        <taxon>Eukaryota</taxon>
        <taxon>Viridiplantae</taxon>
        <taxon>Streptophyta</taxon>
        <taxon>Embryophyta</taxon>
        <taxon>Tracheophyta</taxon>
        <taxon>Spermatophyta</taxon>
        <taxon>Magnoliopsida</taxon>
        <taxon>eudicotyledons</taxon>
        <taxon>Gunneridae</taxon>
        <taxon>Pentapetalae</taxon>
        <taxon>asterids</taxon>
        <taxon>campanulids</taxon>
        <taxon>Asterales</taxon>
        <taxon>Asteraceae</taxon>
        <taxon>Asteroideae</taxon>
        <taxon>Heliantheae alliance</taxon>
        <taxon>Heliantheae</taxon>
        <taxon>Helianthus</taxon>
    </lineage>
</organism>
<sequence>MRPDMSEISGGIGPPKLLEARERLTRLWRWWMSEERVPVRLRPERLRSVT</sequence>
<evidence type="ECO:0000313" key="2">
    <source>
        <dbReference type="Proteomes" id="UP000215914"/>
    </source>
</evidence>
<accession>A0A9K3HI48</accession>